<name>A0ACB9YI73_9PEZI</name>
<accession>A0ACB9YI73</accession>
<comment type="caution">
    <text evidence="1">The sequence shown here is derived from an EMBL/GenBank/DDBJ whole genome shotgun (WGS) entry which is preliminary data.</text>
</comment>
<dbReference type="Proteomes" id="UP001497700">
    <property type="component" value="Unassembled WGS sequence"/>
</dbReference>
<evidence type="ECO:0000313" key="1">
    <source>
        <dbReference type="EMBL" id="KAI4858828.1"/>
    </source>
</evidence>
<protein>
    <submittedName>
        <fullName evidence="1">Ankyrin repeat-containing domain protein</fullName>
    </submittedName>
</protein>
<sequence>MASTVSVPSIASIASAPTEVMLMIFAHLPCRGESTIPYKDLASLSRTSRALHKRINPILYCSNKDKDNSSLVLWAAGSGRVETLEKAFLFKLPLDPENSTGDVSKSTIRLATKKGDRRTVAWLVDHGVKIDRPGPEGASGAYSPLLFALQRRKPSIARLLIDKGASLIFSFKNEFNPLRYKKASRVSAIHVAAEFGLIPVVRYLVERKGLDINEPDDTGRTCLHYAAPRYKDQSIIPALVALGANVNWSGGDTSPLCCAIEEGNSPMAHVLLDAGANANSNSSSGLQPIHLCSRTNLHTTGLQQLSLLKRLIELGADPNARSKGVVQDQTPLAEAVMRGDVEALKVLVRAGADVKARVHGKEPAGLAWELLTATWDQNPYGAVVPHIIQTASPTITYLLRNGARLDSPYDNTGENSNTLLFEAIKHSPRICPYELLDVLLGVASKKNISEGHIDNALAYAVRLRRYSYCQVLLHHGAKLRENQDELVRWVEQILNWRNNNLRQSATLMLNSGPGINKLEMLLDFDLESNRADDLLTMALKHRDEEAVHIFLDRVVAGRYFYYPDPNAWLQEAATWGRTRVLRRVLKALPDVNGFDSDGWLPIARAVKAGHLDATLVLMEHGANALLRTRVPGENFTALEFSLRHSTTEIYDAMLDAQPSLRTGN</sequence>
<gene>
    <name evidence="1" type="ORF">F4820DRAFT_467793</name>
</gene>
<reference evidence="1 2" key="1">
    <citation type="journal article" date="2022" name="New Phytol.">
        <title>Ecological generalism drives hyperdiversity of secondary metabolite gene clusters in xylarialean endophytes.</title>
        <authorList>
            <person name="Franco M.E.E."/>
            <person name="Wisecaver J.H."/>
            <person name="Arnold A.E."/>
            <person name="Ju Y.M."/>
            <person name="Slot J.C."/>
            <person name="Ahrendt S."/>
            <person name="Moore L.P."/>
            <person name="Eastman K.E."/>
            <person name="Scott K."/>
            <person name="Konkel Z."/>
            <person name="Mondo S.J."/>
            <person name="Kuo A."/>
            <person name="Hayes R.D."/>
            <person name="Haridas S."/>
            <person name="Andreopoulos B."/>
            <person name="Riley R."/>
            <person name="LaButti K."/>
            <person name="Pangilinan J."/>
            <person name="Lipzen A."/>
            <person name="Amirebrahimi M."/>
            <person name="Yan J."/>
            <person name="Adam C."/>
            <person name="Keymanesh K."/>
            <person name="Ng V."/>
            <person name="Louie K."/>
            <person name="Northen T."/>
            <person name="Drula E."/>
            <person name="Henrissat B."/>
            <person name="Hsieh H.M."/>
            <person name="Youens-Clark K."/>
            <person name="Lutzoni F."/>
            <person name="Miadlikowska J."/>
            <person name="Eastwood D.C."/>
            <person name="Hamelin R.C."/>
            <person name="Grigoriev I.V."/>
            <person name="U'Ren J.M."/>
        </authorList>
    </citation>
    <scope>NUCLEOTIDE SEQUENCE [LARGE SCALE GENOMIC DNA]</scope>
    <source>
        <strain evidence="1 2">CBS 119005</strain>
    </source>
</reference>
<keyword evidence="2" id="KW-1185">Reference proteome</keyword>
<organism evidence="1 2">
    <name type="scientific">Hypoxylon rubiginosum</name>
    <dbReference type="NCBI Taxonomy" id="110542"/>
    <lineage>
        <taxon>Eukaryota</taxon>
        <taxon>Fungi</taxon>
        <taxon>Dikarya</taxon>
        <taxon>Ascomycota</taxon>
        <taxon>Pezizomycotina</taxon>
        <taxon>Sordariomycetes</taxon>
        <taxon>Xylariomycetidae</taxon>
        <taxon>Xylariales</taxon>
        <taxon>Hypoxylaceae</taxon>
        <taxon>Hypoxylon</taxon>
    </lineage>
</organism>
<dbReference type="EMBL" id="MU393683">
    <property type="protein sequence ID" value="KAI4858828.1"/>
    <property type="molecule type" value="Genomic_DNA"/>
</dbReference>
<proteinExistence type="predicted"/>
<evidence type="ECO:0000313" key="2">
    <source>
        <dbReference type="Proteomes" id="UP001497700"/>
    </source>
</evidence>